<organism evidence="3 4">
    <name type="scientific">Eleutherodactylus coqui</name>
    <name type="common">Puerto Rican coqui</name>
    <dbReference type="NCBI Taxonomy" id="57060"/>
    <lineage>
        <taxon>Eukaryota</taxon>
        <taxon>Metazoa</taxon>
        <taxon>Chordata</taxon>
        <taxon>Craniata</taxon>
        <taxon>Vertebrata</taxon>
        <taxon>Euteleostomi</taxon>
        <taxon>Amphibia</taxon>
        <taxon>Batrachia</taxon>
        <taxon>Anura</taxon>
        <taxon>Neobatrachia</taxon>
        <taxon>Hyloidea</taxon>
        <taxon>Eleutherodactylidae</taxon>
        <taxon>Eleutherodactylinae</taxon>
        <taxon>Eleutherodactylus</taxon>
        <taxon>Eleutherodactylus</taxon>
    </lineage>
</organism>
<evidence type="ECO:0000313" key="3">
    <source>
        <dbReference type="EMBL" id="KAG9460385.1"/>
    </source>
</evidence>
<feature type="region of interest" description="Disordered" evidence="1">
    <location>
        <begin position="18"/>
        <end position="42"/>
    </location>
</feature>
<comment type="caution">
    <text evidence="3">The sequence shown here is derived from an EMBL/GenBank/DDBJ whole genome shotgun (WGS) entry which is preliminary data.</text>
</comment>
<accession>A0A8J6BB80</accession>
<feature type="chain" id="PRO_5035192092" description="Secreted protein" evidence="2">
    <location>
        <begin position="20"/>
        <end position="81"/>
    </location>
</feature>
<name>A0A8J6BB80_ELECQ</name>
<sequence>MFGFTVIVLFQASLISTDTQTSKSKHHHPRHGSENSFHKRQRPEFSIQKTCRLEGLNLVRREYSMYSRDSLAGDRHRLYDR</sequence>
<dbReference type="EMBL" id="WNTK01075980">
    <property type="protein sequence ID" value="KAG9460385.1"/>
    <property type="molecule type" value="Genomic_DNA"/>
</dbReference>
<feature type="signal peptide" evidence="2">
    <location>
        <begin position="1"/>
        <end position="19"/>
    </location>
</feature>
<evidence type="ECO:0000313" key="4">
    <source>
        <dbReference type="Proteomes" id="UP000770717"/>
    </source>
</evidence>
<evidence type="ECO:0000256" key="1">
    <source>
        <dbReference type="SAM" id="MobiDB-lite"/>
    </source>
</evidence>
<keyword evidence="2" id="KW-0732">Signal</keyword>
<dbReference type="Proteomes" id="UP000770717">
    <property type="component" value="Unassembled WGS sequence"/>
</dbReference>
<gene>
    <name evidence="3" type="ORF">GDO78_022170</name>
</gene>
<reference evidence="3" key="1">
    <citation type="thesis" date="2020" institute="ProQuest LLC" country="789 East Eisenhower Parkway, Ann Arbor, MI, USA">
        <title>Comparative Genomics and Chromosome Evolution.</title>
        <authorList>
            <person name="Mudd A.B."/>
        </authorList>
    </citation>
    <scope>NUCLEOTIDE SEQUENCE</scope>
    <source>
        <strain evidence="3">HN-11 Male</strain>
        <tissue evidence="3">Kidney and liver</tissue>
    </source>
</reference>
<evidence type="ECO:0008006" key="5">
    <source>
        <dbReference type="Google" id="ProtNLM"/>
    </source>
</evidence>
<proteinExistence type="predicted"/>
<dbReference type="AlphaFoldDB" id="A0A8J6BB80"/>
<keyword evidence="4" id="KW-1185">Reference proteome</keyword>
<protein>
    <recommendedName>
        <fullName evidence="5">Secreted protein</fullName>
    </recommendedName>
</protein>
<evidence type="ECO:0000256" key="2">
    <source>
        <dbReference type="SAM" id="SignalP"/>
    </source>
</evidence>